<dbReference type="Gramene" id="PVH36519">
    <property type="protein sequence ID" value="PVH36519"/>
    <property type="gene ID" value="PAHAL_6G091100"/>
</dbReference>
<reference evidence="1" key="1">
    <citation type="submission" date="2018-04" db="EMBL/GenBank/DDBJ databases">
        <title>WGS assembly of Panicum hallii.</title>
        <authorList>
            <person name="Lovell J."/>
            <person name="Jenkins J."/>
            <person name="Lowry D."/>
            <person name="Mamidi S."/>
            <person name="Sreedasyam A."/>
            <person name="Weng X."/>
            <person name="Barry K."/>
            <person name="Bonette J."/>
            <person name="Campitelli B."/>
            <person name="Daum C."/>
            <person name="Gordon S."/>
            <person name="Gould B."/>
            <person name="Lipzen A."/>
            <person name="Macqueen A."/>
            <person name="Palacio-Mejia J."/>
            <person name="Plott C."/>
            <person name="Shakirov E."/>
            <person name="Shu S."/>
            <person name="Yoshinaga Y."/>
            <person name="Zane M."/>
            <person name="Rokhsar D."/>
            <person name="Grimwood J."/>
            <person name="Schmutz J."/>
            <person name="Juenger T."/>
        </authorList>
    </citation>
    <scope>NUCLEOTIDE SEQUENCE [LARGE SCALE GENOMIC DNA]</scope>
    <source>
        <strain evidence="1">FIL2</strain>
    </source>
</reference>
<evidence type="ECO:0000313" key="1">
    <source>
        <dbReference type="EMBL" id="PVH36519.1"/>
    </source>
</evidence>
<dbReference type="EMBL" id="CM008051">
    <property type="protein sequence ID" value="PVH36519.1"/>
    <property type="molecule type" value="Genomic_DNA"/>
</dbReference>
<accession>A0A2T8IFS0</accession>
<name>A0A2T8IFS0_9POAL</name>
<proteinExistence type="predicted"/>
<dbReference type="Proteomes" id="UP000243499">
    <property type="component" value="Chromosome 6"/>
</dbReference>
<protein>
    <submittedName>
        <fullName evidence="1">Uncharacterized protein</fullName>
    </submittedName>
</protein>
<gene>
    <name evidence="1" type="ORF">PAHAL_6G091100</name>
</gene>
<organism evidence="1">
    <name type="scientific">Panicum hallii</name>
    <dbReference type="NCBI Taxonomy" id="206008"/>
    <lineage>
        <taxon>Eukaryota</taxon>
        <taxon>Viridiplantae</taxon>
        <taxon>Streptophyta</taxon>
        <taxon>Embryophyta</taxon>
        <taxon>Tracheophyta</taxon>
        <taxon>Spermatophyta</taxon>
        <taxon>Magnoliopsida</taxon>
        <taxon>Liliopsida</taxon>
        <taxon>Poales</taxon>
        <taxon>Poaceae</taxon>
        <taxon>PACMAD clade</taxon>
        <taxon>Panicoideae</taxon>
        <taxon>Panicodae</taxon>
        <taxon>Paniceae</taxon>
        <taxon>Panicinae</taxon>
        <taxon>Panicum</taxon>
        <taxon>Panicum sect. Panicum</taxon>
    </lineage>
</organism>
<sequence>MVIKKLPLEYLGIAGFFSLSLVGISFSDGISPDWHSAMLSVRSCGLMPASWTWASCYWARTQIEFWTSLFCLNIVTTNTGLMCIQFF</sequence>
<dbReference type="AlphaFoldDB" id="A0A2T8IFS0"/>